<dbReference type="PROSITE" id="PS51677">
    <property type="entry name" value="NODB"/>
    <property type="match status" value="1"/>
</dbReference>
<evidence type="ECO:0000256" key="1">
    <source>
        <dbReference type="SAM" id="Phobius"/>
    </source>
</evidence>
<proteinExistence type="predicted"/>
<evidence type="ECO:0000313" key="3">
    <source>
        <dbReference type="EMBL" id="CAH1201880.1"/>
    </source>
</evidence>
<dbReference type="InterPro" id="IPR002509">
    <property type="entry name" value="NODB_dom"/>
</dbReference>
<name>A0ABN8G6Y8_9BACL</name>
<accession>A0ABN8G6Y8</accession>
<feature type="domain" description="NodB homology" evidence="2">
    <location>
        <begin position="245"/>
        <end position="420"/>
    </location>
</feature>
<gene>
    <name evidence="3" type="ORF">PAECIP111893_01757</name>
</gene>
<dbReference type="PANTHER" id="PTHR10587">
    <property type="entry name" value="GLYCOSYL TRANSFERASE-RELATED"/>
    <property type="match status" value="1"/>
</dbReference>
<dbReference type="RefSeq" id="WP_236340094.1">
    <property type="nucleotide sequence ID" value="NZ_CAKMMF010000007.1"/>
</dbReference>
<dbReference type="EMBL" id="CAKMMF010000007">
    <property type="protein sequence ID" value="CAH1201880.1"/>
    <property type="molecule type" value="Genomic_DNA"/>
</dbReference>
<keyword evidence="1" id="KW-0812">Transmembrane</keyword>
<evidence type="ECO:0000259" key="2">
    <source>
        <dbReference type="PROSITE" id="PS51677"/>
    </source>
</evidence>
<dbReference type="SUPFAM" id="SSF88713">
    <property type="entry name" value="Glycoside hydrolase/deacetylase"/>
    <property type="match status" value="1"/>
</dbReference>
<dbReference type="Proteomes" id="UP000838686">
    <property type="component" value="Unassembled WGS sequence"/>
</dbReference>
<keyword evidence="1" id="KW-0472">Membrane</keyword>
<keyword evidence="4" id="KW-1185">Reference proteome</keyword>
<dbReference type="InterPro" id="IPR050248">
    <property type="entry name" value="Polysacc_deacetylase_ArnD"/>
</dbReference>
<dbReference type="Gene3D" id="3.20.20.370">
    <property type="entry name" value="Glycoside hydrolase/deacetylase"/>
    <property type="match status" value="1"/>
</dbReference>
<dbReference type="InterPro" id="IPR011330">
    <property type="entry name" value="Glyco_hydro/deAcase_b/a-brl"/>
</dbReference>
<reference evidence="3" key="1">
    <citation type="submission" date="2022-01" db="EMBL/GenBank/DDBJ databases">
        <authorList>
            <person name="Criscuolo A."/>
        </authorList>
    </citation>
    <scope>NUCLEOTIDE SEQUENCE</scope>
    <source>
        <strain evidence="3">CIP111893</strain>
    </source>
</reference>
<evidence type="ECO:0000313" key="4">
    <source>
        <dbReference type="Proteomes" id="UP000838686"/>
    </source>
</evidence>
<protein>
    <recommendedName>
        <fullName evidence="2">NodB homology domain-containing protein</fullName>
    </recommendedName>
</protein>
<organism evidence="3 4">
    <name type="scientific">Paenibacillus plantiphilus</name>
    <dbReference type="NCBI Taxonomy" id="2905650"/>
    <lineage>
        <taxon>Bacteria</taxon>
        <taxon>Bacillati</taxon>
        <taxon>Bacillota</taxon>
        <taxon>Bacilli</taxon>
        <taxon>Bacillales</taxon>
        <taxon>Paenibacillaceae</taxon>
        <taxon>Paenibacillus</taxon>
    </lineage>
</organism>
<comment type="caution">
    <text evidence="3">The sequence shown here is derived from an EMBL/GenBank/DDBJ whole genome shotgun (WGS) entry which is preliminary data.</text>
</comment>
<dbReference type="Pfam" id="PF01522">
    <property type="entry name" value="Polysacc_deac_1"/>
    <property type="match status" value="1"/>
</dbReference>
<sequence length="423" mass="47706">METNTVQIIELLSLEARSASFYMTIGATRNEGRTECVLEIDEPTYIQLVAVNPSDGERIRLSLHPKWDPYRQIYYSMVIKVNGDFNETLYFTCSEFYMDQLKRLKEDDDTVYHPMEAARQPAVETSAAPKAKKQAARVWRRGPFALKLAIFTLLAAAVMMGMEGKLLSDTQHAMNPPVNAAELAVRQDNVDSSQEQAAPVAAANKKEPLQVSQTVLNASPESEERQLYERLRIDADKFTYGLPKGYVALTFDDGPSVYTKQIVDILTEEKVAASFLFVGKKAQQYPDAVAYADEQGMSIGNHSWDHTKLTAHNQKSYKTNIHKANKTLEATTKEPVTIFRPPYGAINAALAANVLDEDMKVLMWNRDPEDWKADKPEDILRYFHKVDPSGGIYVLHEKAATVEALPDIIQYLKDQQLTFIIFN</sequence>
<dbReference type="PANTHER" id="PTHR10587:SF125">
    <property type="entry name" value="POLYSACCHARIDE DEACETYLASE YHEN-RELATED"/>
    <property type="match status" value="1"/>
</dbReference>
<keyword evidence="1" id="KW-1133">Transmembrane helix</keyword>
<feature type="transmembrane region" description="Helical" evidence="1">
    <location>
        <begin position="144"/>
        <end position="162"/>
    </location>
</feature>
<dbReference type="CDD" id="cd10917">
    <property type="entry name" value="CE4_NodB_like_6s_7s"/>
    <property type="match status" value="1"/>
</dbReference>